<dbReference type="EMBL" id="JBBKZU010000016">
    <property type="protein sequence ID" value="MEJ8815028.1"/>
    <property type="molecule type" value="Genomic_DNA"/>
</dbReference>
<gene>
    <name evidence="2" type="ORF">WKW77_28405</name>
</gene>
<sequence length="265" mass="28893">MNTWVLLRGLTREAGHWGAFPAMLQERLPTGERVIAIDLPGNGPLNGERSPARIEAYVDHCRRQLRALGVATPVHVLAMSLGAMVTADWASRHPQELAGCVLINTSLRPFSPWYRRLRPANYGPLLGVAWPGSDPRAREQTILRLTTRHPADAAGTVDAWTALREARPVSGANALRQLWAAMRYRACAQAPAVPLLVLSSHRDGLVDMRCSQRLAQAWRVPIALHPTAGHDLPLDDGPWVADQVARWAAALTCGRSPDAGRCSSA</sequence>
<dbReference type="PANTHER" id="PTHR43689">
    <property type="entry name" value="HYDROLASE"/>
    <property type="match status" value="1"/>
</dbReference>
<dbReference type="InterPro" id="IPR029058">
    <property type="entry name" value="AB_hydrolase_fold"/>
</dbReference>
<feature type="domain" description="Serine aminopeptidase S33" evidence="1">
    <location>
        <begin position="29"/>
        <end position="232"/>
    </location>
</feature>
<accession>A0ABU8VMZ4</accession>
<proteinExistence type="predicted"/>
<reference evidence="2 3" key="1">
    <citation type="submission" date="2024-03" db="EMBL/GenBank/DDBJ databases">
        <title>Novel species of the genus Variovorax.</title>
        <authorList>
            <person name="Liu Q."/>
            <person name="Xin Y.-H."/>
        </authorList>
    </citation>
    <scope>NUCLEOTIDE SEQUENCE [LARGE SCALE GENOMIC DNA]</scope>
    <source>
        <strain evidence="2 3">KACC 18899</strain>
    </source>
</reference>
<protein>
    <submittedName>
        <fullName evidence="2">Alpha/beta hydrolase</fullName>
    </submittedName>
</protein>
<dbReference type="GO" id="GO:0016787">
    <property type="term" value="F:hydrolase activity"/>
    <property type="evidence" value="ECO:0007669"/>
    <property type="project" value="UniProtKB-KW"/>
</dbReference>
<organism evidence="2 3">
    <name type="scientific">Variovorax ureilyticus</name>
    <dbReference type="NCBI Taxonomy" id="1836198"/>
    <lineage>
        <taxon>Bacteria</taxon>
        <taxon>Pseudomonadati</taxon>
        <taxon>Pseudomonadota</taxon>
        <taxon>Betaproteobacteria</taxon>
        <taxon>Burkholderiales</taxon>
        <taxon>Comamonadaceae</taxon>
        <taxon>Variovorax</taxon>
    </lineage>
</organism>
<dbReference type="InterPro" id="IPR022742">
    <property type="entry name" value="Hydrolase_4"/>
</dbReference>
<evidence type="ECO:0000313" key="3">
    <source>
        <dbReference type="Proteomes" id="UP001365846"/>
    </source>
</evidence>
<comment type="caution">
    <text evidence="2">The sequence shown here is derived from an EMBL/GenBank/DDBJ whole genome shotgun (WGS) entry which is preliminary data.</text>
</comment>
<name>A0ABU8VMZ4_9BURK</name>
<dbReference type="PANTHER" id="PTHR43689:SF8">
    <property type="entry name" value="ALPHA_BETA-HYDROLASES SUPERFAMILY PROTEIN"/>
    <property type="match status" value="1"/>
</dbReference>
<keyword evidence="2" id="KW-0378">Hydrolase</keyword>
<dbReference type="Pfam" id="PF12146">
    <property type="entry name" value="Hydrolase_4"/>
    <property type="match status" value="1"/>
</dbReference>
<evidence type="ECO:0000313" key="2">
    <source>
        <dbReference type="EMBL" id="MEJ8815028.1"/>
    </source>
</evidence>
<dbReference type="SUPFAM" id="SSF53474">
    <property type="entry name" value="alpha/beta-Hydrolases"/>
    <property type="match status" value="1"/>
</dbReference>
<dbReference type="Proteomes" id="UP001365846">
    <property type="component" value="Unassembled WGS sequence"/>
</dbReference>
<evidence type="ECO:0000259" key="1">
    <source>
        <dbReference type="Pfam" id="PF12146"/>
    </source>
</evidence>
<dbReference type="Gene3D" id="3.40.50.1820">
    <property type="entry name" value="alpha/beta hydrolase"/>
    <property type="match status" value="1"/>
</dbReference>
<dbReference type="RefSeq" id="WP_340360247.1">
    <property type="nucleotide sequence ID" value="NZ_JBBKZU010000016.1"/>
</dbReference>
<keyword evidence="3" id="KW-1185">Reference proteome</keyword>